<organism evidence="11 12">
    <name type="scientific">Capra hircus</name>
    <name type="common">Goat</name>
    <dbReference type="NCBI Taxonomy" id="9925"/>
    <lineage>
        <taxon>Eukaryota</taxon>
        <taxon>Metazoa</taxon>
        <taxon>Chordata</taxon>
        <taxon>Craniata</taxon>
        <taxon>Vertebrata</taxon>
        <taxon>Euteleostomi</taxon>
        <taxon>Mammalia</taxon>
        <taxon>Eutheria</taxon>
        <taxon>Laurasiatheria</taxon>
        <taxon>Artiodactyla</taxon>
        <taxon>Ruminantia</taxon>
        <taxon>Pecora</taxon>
        <taxon>Bovidae</taxon>
        <taxon>Caprinae</taxon>
        <taxon>Capra</taxon>
    </lineage>
</organism>
<dbReference type="Bgee" id="ENSCHIG00000007707">
    <property type="expression patterns" value="Expressed in testis and 18 other cell types or tissues"/>
</dbReference>
<feature type="domain" description="Endoplasmic reticulum vesicle transporter C-terminal" evidence="9">
    <location>
        <begin position="145"/>
        <end position="368"/>
    </location>
</feature>
<feature type="transmembrane region" description="Helical" evidence="8">
    <location>
        <begin position="346"/>
        <end position="367"/>
    </location>
</feature>
<dbReference type="Proteomes" id="UP000291000">
    <property type="component" value="Chromosome 13"/>
</dbReference>
<reference evidence="11" key="2">
    <citation type="submission" date="2025-08" db="UniProtKB">
        <authorList>
            <consortium name="Ensembl"/>
        </authorList>
    </citation>
    <scope>IDENTIFICATION</scope>
</reference>
<dbReference type="GeneTree" id="ENSGT00530000063113"/>
<evidence type="ECO:0000256" key="2">
    <source>
        <dbReference type="ARBA" id="ARBA00004457"/>
    </source>
</evidence>
<evidence type="ECO:0000256" key="8">
    <source>
        <dbReference type="RuleBase" id="RU369013"/>
    </source>
</evidence>
<dbReference type="GO" id="GO:0090316">
    <property type="term" value="P:positive regulation of intracellular protein transport"/>
    <property type="evidence" value="ECO:0007669"/>
    <property type="project" value="Ensembl"/>
</dbReference>
<protein>
    <recommendedName>
        <fullName evidence="8">Endoplasmic reticulum-Golgi intermediate compartment protein</fullName>
    </recommendedName>
</protein>
<dbReference type="InterPro" id="IPR039542">
    <property type="entry name" value="Erv_N"/>
</dbReference>
<dbReference type="EMBL" id="LWLT01000014">
    <property type="status" value="NOT_ANNOTATED_CDS"/>
    <property type="molecule type" value="Genomic_DNA"/>
</dbReference>
<keyword evidence="8" id="KW-0813">Transport</keyword>
<dbReference type="InterPro" id="IPR045888">
    <property type="entry name" value="Erv"/>
</dbReference>
<evidence type="ECO:0000256" key="3">
    <source>
        <dbReference type="ARBA" id="ARBA00005648"/>
    </source>
</evidence>
<evidence type="ECO:0000256" key="1">
    <source>
        <dbReference type="ARBA" id="ARBA00004257"/>
    </source>
</evidence>
<dbReference type="GO" id="GO:0061852">
    <property type="term" value="C:retrograde transporter complex, Golgi to ER"/>
    <property type="evidence" value="ECO:0007669"/>
    <property type="project" value="Ensembl"/>
</dbReference>
<name>A0A452DVI5_CAPHI</name>
<evidence type="ECO:0000313" key="12">
    <source>
        <dbReference type="Proteomes" id="UP000291000"/>
    </source>
</evidence>
<reference evidence="11" key="3">
    <citation type="submission" date="2025-09" db="UniProtKB">
        <authorList>
            <consortium name="Ensembl"/>
        </authorList>
    </citation>
    <scope>IDENTIFICATION</scope>
</reference>
<evidence type="ECO:0000259" key="10">
    <source>
        <dbReference type="Pfam" id="PF13850"/>
    </source>
</evidence>
<dbReference type="InterPro" id="IPR012936">
    <property type="entry name" value="Erv_C"/>
</dbReference>
<dbReference type="GO" id="GO:0005789">
    <property type="term" value="C:endoplasmic reticulum membrane"/>
    <property type="evidence" value="ECO:0007669"/>
    <property type="project" value="UniProtKB-SubCell"/>
</dbReference>
<feature type="domain" description="Endoplasmic reticulum vesicle transporter N-terminal" evidence="10">
    <location>
        <begin position="7"/>
        <end position="97"/>
    </location>
</feature>
<keyword evidence="6 8" id="KW-1133">Transmembrane helix</keyword>
<evidence type="ECO:0000256" key="7">
    <source>
        <dbReference type="ARBA" id="ARBA00023136"/>
    </source>
</evidence>
<dbReference type="PANTHER" id="PTHR10984:SF25">
    <property type="entry name" value="ENDOPLASMIC RETICULUM-GOLGI INTERMEDIATE COMPARTMENT PROTEIN 3"/>
    <property type="match status" value="1"/>
</dbReference>
<dbReference type="GO" id="GO:0030134">
    <property type="term" value="C:COPII-coated ER to Golgi transport vesicle"/>
    <property type="evidence" value="ECO:0007669"/>
    <property type="project" value="TreeGrafter"/>
</dbReference>
<evidence type="ECO:0000256" key="5">
    <source>
        <dbReference type="ARBA" id="ARBA00022892"/>
    </source>
</evidence>
<keyword evidence="7 8" id="KW-0472">Membrane</keyword>
<dbReference type="GO" id="GO:0006888">
    <property type="term" value="P:endoplasmic reticulum to Golgi vesicle-mediated transport"/>
    <property type="evidence" value="ECO:0007669"/>
    <property type="project" value="UniProtKB-UniRule"/>
</dbReference>
<dbReference type="PANTHER" id="PTHR10984">
    <property type="entry name" value="ENDOPLASMIC RETICULUM-GOLGI INTERMEDIATE COMPARTMENT PROTEIN"/>
    <property type="match status" value="1"/>
</dbReference>
<dbReference type="Pfam" id="PF07970">
    <property type="entry name" value="COPIIcoated_ERV"/>
    <property type="match status" value="1"/>
</dbReference>
<accession>A0A452DVI5</accession>
<keyword evidence="8" id="KW-0333">Golgi apparatus</keyword>
<comment type="function">
    <text evidence="8">Plays a role in transport between endoplasmic reticulum and Golgi.</text>
</comment>
<evidence type="ECO:0000259" key="9">
    <source>
        <dbReference type="Pfam" id="PF07970"/>
    </source>
</evidence>
<keyword evidence="8" id="KW-0256">Endoplasmic reticulum</keyword>
<dbReference type="AlphaFoldDB" id="A0A452DVI5"/>
<feature type="transmembrane region" description="Helical" evidence="8">
    <location>
        <begin position="20"/>
        <end position="43"/>
    </location>
</feature>
<dbReference type="GO" id="GO:0033116">
    <property type="term" value="C:endoplasmic reticulum-Golgi intermediate compartment membrane"/>
    <property type="evidence" value="ECO:0007669"/>
    <property type="project" value="UniProtKB-SubCell"/>
</dbReference>
<dbReference type="Pfam" id="PF13850">
    <property type="entry name" value="ERGIC_N"/>
    <property type="match status" value="1"/>
</dbReference>
<keyword evidence="12" id="KW-1185">Reference proteome</keyword>
<keyword evidence="5 8" id="KW-0931">ER-Golgi transport</keyword>
<evidence type="ECO:0000313" key="11">
    <source>
        <dbReference type="Ensembl" id="ENSCHIP00000003707.1"/>
    </source>
</evidence>
<sequence>MEALGKLKQFDAYPKTLEDFRVKTCGGATVTIVSGLLMLLLFLSELQYYLTTEVHPELYVDKSRGDKLKININVLFPHMPCAYLSIDAMDVAGEQQLDVEHNLFKKRLDKDGFPVSSEAERHELGKVEVKVFDPDSLDPDRCESCYGAETEDIKCCNSCEDVREAYRRRGWAFKNPDTIEQCRREGFSQKMQEQKNEGCQVYGFLEVNKVAGNFHFAPGKSFQQSHVHVHAVEIHDLQSFGLDNINMTHYIRHLSFGEDYPGIVNPLDHTNVTAPQASMMFQYFVKVVPTVYMKVDGEVLRTNQFSVTRHEKVANGLMGDQGLPGVFVLYELSPMMVKLTEKHRSFTHFLTGVCAIIGGMFTVAGLIDSLIYHSARAIQKKIDLGKTT</sequence>
<dbReference type="STRING" id="9925.ENSCHIP00000003707"/>
<keyword evidence="4 8" id="KW-0812">Transmembrane</keyword>
<dbReference type="GO" id="GO:0000139">
    <property type="term" value="C:Golgi membrane"/>
    <property type="evidence" value="ECO:0007669"/>
    <property type="project" value="UniProtKB-SubCell"/>
</dbReference>
<gene>
    <name evidence="11" type="primary">ERGIC3</name>
</gene>
<evidence type="ECO:0000256" key="4">
    <source>
        <dbReference type="ARBA" id="ARBA00022692"/>
    </source>
</evidence>
<dbReference type="GO" id="GO:0006890">
    <property type="term" value="P:retrograde vesicle-mediated transport, Golgi to endoplasmic reticulum"/>
    <property type="evidence" value="ECO:0007669"/>
    <property type="project" value="TreeGrafter"/>
</dbReference>
<proteinExistence type="inferred from homology"/>
<comment type="subcellular location">
    <subcellularLocation>
        <location evidence="8">Endoplasmic reticulum membrane</location>
        <topology evidence="8">Multi-pass membrane protein</topology>
    </subcellularLocation>
    <subcellularLocation>
        <location evidence="2 8">Endoplasmic reticulum-Golgi intermediate compartment membrane</location>
        <topology evidence="2 8">Multi-pass membrane protein</topology>
    </subcellularLocation>
    <subcellularLocation>
        <location evidence="8">Golgi apparatus membrane</location>
        <topology evidence="8">Multi-pass membrane protein</topology>
    </subcellularLocation>
    <subcellularLocation>
        <location evidence="1">Golgi apparatus</location>
        <location evidence="1">cis-Golgi network membrane</location>
        <topology evidence="1">Multi-pass membrane protein</topology>
    </subcellularLocation>
</comment>
<dbReference type="Ensembl" id="ENSCHIT00000010846.1">
    <property type="protein sequence ID" value="ENSCHIP00000003707.1"/>
    <property type="gene ID" value="ENSCHIG00000007707.1"/>
</dbReference>
<evidence type="ECO:0000256" key="6">
    <source>
        <dbReference type="ARBA" id="ARBA00022989"/>
    </source>
</evidence>
<reference evidence="11 12" key="1">
    <citation type="submission" date="2016-04" db="EMBL/GenBank/DDBJ databases">
        <title>Polished mammalian reference genomes with single-molecule sequencing and chromosome conformation capture applied to the Capra hircus genome.</title>
        <authorList>
            <person name="Bickhart D.M."/>
            <person name="Koren S."/>
            <person name="Rosen B."/>
            <person name="Hastie A."/>
            <person name="Liachko I."/>
            <person name="Sullivan S.T."/>
            <person name="Burton J."/>
            <person name="Sayre B.L."/>
            <person name="Huson H.J."/>
            <person name="Lee J."/>
            <person name="Lam E."/>
            <person name="Kelley C.M."/>
            <person name="Hutchison J.L."/>
            <person name="Zhou Y."/>
            <person name="Sun J."/>
            <person name="Crisa A."/>
            <person name="Schwartz J.C."/>
            <person name="Hammond J.A."/>
            <person name="Schroeder S.G."/>
            <person name="Liu G.E."/>
            <person name="Dunham M."/>
            <person name="Shendure J."/>
            <person name="Sonstegard T.S."/>
            <person name="Phillippy A.M."/>
            <person name="Van Tassell C.P."/>
            <person name="Smith T.P."/>
        </authorList>
    </citation>
    <scope>NUCLEOTIDE SEQUENCE [LARGE SCALE GENOMIC DNA]</scope>
</reference>
<comment type="similarity">
    <text evidence="3 8">Belongs to the ERGIC family.</text>
</comment>